<sequence>MGGAVARHRENTGPGGTANSSFAGCHTGTTTNRRSHWMPAANKAAEKTESSRNLTAVKSSSPDASSSSPGSMEARRKVDVKKPEPPPPPPAVSCLVPSKHLPSLRKPLEWELSPLSNARRAAMDRGQASPKRLPRETTGTDEKPNETGRGLSPTPMSPSGPPTQDSIRKKDIVVRKPPLRTRVECDEGLPTSVEPGSDGTLPSKSTKKNTPHSGAFNSLASNNLDSRSSDFFGDFVARGFMPFRDTNLLWFNVDFDRKLLKRREHCDVVWCPLEEIALPEVDETSKEAAKETPESPIAEEKVISARNPKKHSSSSSSSNSSNSQKGTIPTDLAFGLFFLTMFLTVCS</sequence>
<dbReference type="OrthoDB" id="248127at2759"/>
<evidence type="ECO:0000256" key="1">
    <source>
        <dbReference type="SAM" id="MobiDB-lite"/>
    </source>
</evidence>
<organism evidence="2 3">
    <name type="scientific">Trypanosoma cruzi Dm28c</name>
    <dbReference type="NCBI Taxonomy" id="1416333"/>
    <lineage>
        <taxon>Eukaryota</taxon>
        <taxon>Discoba</taxon>
        <taxon>Euglenozoa</taxon>
        <taxon>Kinetoplastea</taxon>
        <taxon>Metakinetoplastina</taxon>
        <taxon>Trypanosomatida</taxon>
        <taxon>Trypanosomatidae</taxon>
        <taxon>Trypanosoma</taxon>
        <taxon>Schizotrypanum</taxon>
    </lineage>
</organism>
<dbReference type="EMBL" id="AYLP01000070">
    <property type="protein sequence ID" value="ESS65176.1"/>
    <property type="molecule type" value="Genomic_DNA"/>
</dbReference>
<feature type="compositionally biased region" description="Basic and acidic residues" evidence="1">
    <location>
        <begin position="283"/>
        <end position="303"/>
    </location>
</feature>
<accession>V5DCM7</accession>
<evidence type="ECO:0000313" key="3">
    <source>
        <dbReference type="Proteomes" id="UP000017861"/>
    </source>
</evidence>
<reference evidence="2 3" key="1">
    <citation type="journal article" date="2014" name="Genome Announc.">
        <title>Trypanosoma cruzi Clone Dm28c Draft Genome Sequence.</title>
        <authorList>
            <person name="Grisard E.C."/>
            <person name="Teixeira S.M."/>
            <person name="de Almeida L.G."/>
            <person name="Stoco P.H."/>
            <person name="Gerber A.L."/>
            <person name="Talavera-Lopez C."/>
            <person name="Lima O.C."/>
            <person name="Andersson B."/>
            <person name="de Vasconcelos A.T."/>
        </authorList>
    </citation>
    <scope>NUCLEOTIDE SEQUENCE [LARGE SCALE GENOMIC DNA]</scope>
    <source>
        <strain evidence="2 3">Dm28c</strain>
    </source>
</reference>
<proteinExistence type="predicted"/>
<feature type="region of interest" description="Disordered" evidence="1">
    <location>
        <begin position="118"/>
        <end position="223"/>
    </location>
</feature>
<dbReference type="AlphaFoldDB" id="V5DCM7"/>
<feature type="region of interest" description="Disordered" evidence="1">
    <location>
        <begin position="282"/>
        <end position="325"/>
    </location>
</feature>
<feature type="compositionally biased region" description="Polar residues" evidence="1">
    <location>
        <begin position="211"/>
        <end position="223"/>
    </location>
</feature>
<evidence type="ECO:0000313" key="2">
    <source>
        <dbReference type="EMBL" id="ESS65176.1"/>
    </source>
</evidence>
<name>V5DCM7_TRYCR</name>
<comment type="caution">
    <text evidence="2">The sequence shown here is derived from an EMBL/GenBank/DDBJ whole genome shotgun (WGS) entry which is preliminary data.</text>
</comment>
<feature type="compositionally biased region" description="Low complexity" evidence="1">
    <location>
        <begin position="313"/>
        <end position="323"/>
    </location>
</feature>
<dbReference type="VEuPathDB" id="TriTrypDB:TCDM_06514"/>
<feature type="region of interest" description="Disordered" evidence="1">
    <location>
        <begin position="1"/>
        <end position="98"/>
    </location>
</feature>
<protein>
    <submittedName>
        <fullName evidence="2">Uncharacterized protein</fullName>
    </submittedName>
</protein>
<dbReference type="Proteomes" id="UP000017861">
    <property type="component" value="Unassembled WGS sequence"/>
</dbReference>
<feature type="compositionally biased region" description="Polar residues" evidence="1">
    <location>
        <begin position="17"/>
        <end position="32"/>
    </location>
</feature>
<feature type="compositionally biased region" description="Basic and acidic residues" evidence="1">
    <location>
        <begin position="73"/>
        <end position="84"/>
    </location>
</feature>
<feature type="compositionally biased region" description="Low complexity" evidence="1">
    <location>
        <begin position="59"/>
        <end position="71"/>
    </location>
</feature>
<dbReference type="PROSITE" id="PS51257">
    <property type="entry name" value="PROKAR_LIPOPROTEIN"/>
    <property type="match status" value="1"/>
</dbReference>
<gene>
    <name evidence="2" type="ORF">TCDM_06514</name>
</gene>
<feature type="compositionally biased region" description="Basic and acidic residues" evidence="1">
    <location>
        <begin position="133"/>
        <end position="146"/>
    </location>
</feature>